<evidence type="ECO:0000256" key="1">
    <source>
        <dbReference type="SAM" id="MobiDB-lite"/>
    </source>
</evidence>
<organism evidence="2 3">
    <name type="scientific">Puccinia graminis f. sp. tritici</name>
    <dbReference type="NCBI Taxonomy" id="56615"/>
    <lineage>
        <taxon>Eukaryota</taxon>
        <taxon>Fungi</taxon>
        <taxon>Dikarya</taxon>
        <taxon>Basidiomycota</taxon>
        <taxon>Pucciniomycotina</taxon>
        <taxon>Pucciniomycetes</taxon>
        <taxon>Pucciniales</taxon>
        <taxon>Pucciniaceae</taxon>
        <taxon>Puccinia</taxon>
    </lineage>
</organism>
<accession>A0A5B0PP62</accession>
<name>A0A5B0PP62_PUCGR</name>
<protein>
    <submittedName>
        <fullName evidence="2">Uncharacterized protein</fullName>
    </submittedName>
</protein>
<reference evidence="2 3" key="1">
    <citation type="submission" date="2019-05" db="EMBL/GenBank/DDBJ databases">
        <title>Emergence of the Ug99 lineage of the wheat stem rust pathogen through somatic hybridization.</title>
        <authorList>
            <person name="Li F."/>
            <person name="Upadhyaya N.M."/>
            <person name="Sperschneider J."/>
            <person name="Matny O."/>
            <person name="Nguyen-Phuc H."/>
            <person name="Mago R."/>
            <person name="Raley C."/>
            <person name="Miller M.E."/>
            <person name="Silverstein K.A.T."/>
            <person name="Henningsen E."/>
            <person name="Hirsch C.D."/>
            <person name="Visser B."/>
            <person name="Pretorius Z.A."/>
            <person name="Steffenson B.J."/>
            <person name="Schwessinger B."/>
            <person name="Dodds P.N."/>
            <person name="Figueroa M."/>
        </authorList>
    </citation>
    <scope>NUCLEOTIDE SEQUENCE [LARGE SCALE GENOMIC DNA]</scope>
    <source>
        <strain evidence="2 3">Ug99</strain>
    </source>
</reference>
<evidence type="ECO:0000313" key="2">
    <source>
        <dbReference type="EMBL" id="KAA1102454.1"/>
    </source>
</evidence>
<dbReference type="AlphaFoldDB" id="A0A5B0PP62"/>
<dbReference type="Proteomes" id="UP000325313">
    <property type="component" value="Unassembled WGS sequence"/>
</dbReference>
<gene>
    <name evidence="2" type="ORF">PGTUg99_034954</name>
</gene>
<sequence>MLGVQGIPTIKGDGTICFPIQDETSELNRSLKNSDLNIRAPLFPPVSEGLGLSSRHSLVHEKLESVGPIDHGHEERYSASGRSANHHDRDLQGHHQLTDGSAIASQKVDTFHNGRRPAGSTTPVLMILSSPDVLDSPSNFEHTYISSQTKSLKEVAPLEILRKDNLLSKPDWEQDYNLLFKQESEGEAKGHILIRGDELGTFRMDKMIAIIEAYRHVKQYFKAEMSRVFPPNNRISSWT</sequence>
<comment type="caution">
    <text evidence="2">The sequence shown here is derived from an EMBL/GenBank/DDBJ whole genome shotgun (WGS) entry which is preliminary data.</text>
</comment>
<feature type="compositionally biased region" description="Basic and acidic residues" evidence="1">
    <location>
        <begin position="65"/>
        <end position="77"/>
    </location>
</feature>
<evidence type="ECO:0000313" key="3">
    <source>
        <dbReference type="Proteomes" id="UP000325313"/>
    </source>
</evidence>
<dbReference type="EMBL" id="VDEP01000338">
    <property type="protein sequence ID" value="KAA1102454.1"/>
    <property type="molecule type" value="Genomic_DNA"/>
</dbReference>
<feature type="region of interest" description="Disordered" evidence="1">
    <location>
        <begin position="65"/>
        <end position="93"/>
    </location>
</feature>
<proteinExistence type="predicted"/>